<dbReference type="InterPro" id="IPR002847">
    <property type="entry name" value="F420-0_gamma-glut_ligase-dom"/>
</dbReference>
<dbReference type="SUPFAM" id="SSF144010">
    <property type="entry name" value="CofE-like"/>
    <property type="match status" value="1"/>
</dbReference>
<comment type="caution">
    <text evidence="2">The sequence shown here is derived from an EMBL/GenBank/DDBJ whole genome shotgun (WGS) entry which is preliminary data.</text>
</comment>
<name>A0A7J3QD56_9CREN</name>
<protein>
    <recommendedName>
        <fullName evidence="1">Coenzyme F420:L-glutamate ligase-like domain-containing protein</fullName>
    </recommendedName>
</protein>
<dbReference type="GO" id="GO:0052618">
    <property type="term" value="F:coenzyme F420-0:L-glutamate ligase activity"/>
    <property type="evidence" value="ECO:0007669"/>
    <property type="project" value="TreeGrafter"/>
</dbReference>
<dbReference type="Pfam" id="PF01996">
    <property type="entry name" value="F420_ligase"/>
    <property type="match status" value="1"/>
</dbReference>
<dbReference type="PANTHER" id="PTHR47917:SF1">
    <property type="entry name" value="COENZYME F420:L-GLUTAMATE LIGASE"/>
    <property type="match status" value="1"/>
</dbReference>
<evidence type="ECO:0000313" key="2">
    <source>
        <dbReference type="EMBL" id="HGV66193.1"/>
    </source>
</evidence>
<evidence type="ECO:0000259" key="1">
    <source>
        <dbReference type="Pfam" id="PF01996"/>
    </source>
</evidence>
<accession>A0A7J3QD56</accession>
<organism evidence="2">
    <name type="scientific">Ignisphaera aggregans</name>
    <dbReference type="NCBI Taxonomy" id="334771"/>
    <lineage>
        <taxon>Archaea</taxon>
        <taxon>Thermoproteota</taxon>
        <taxon>Thermoprotei</taxon>
        <taxon>Desulfurococcales</taxon>
        <taxon>Desulfurococcaceae</taxon>
        <taxon>Ignisphaera</taxon>
    </lineage>
</organism>
<reference evidence="2" key="1">
    <citation type="journal article" date="2020" name="mSystems">
        <title>Genome- and Community-Level Interaction Insights into Carbon Utilization and Element Cycling Functions of Hydrothermarchaeota in Hydrothermal Sediment.</title>
        <authorList>
            <person name="Zhou Z."/>
            <person name="Liu Y."/>
            <person name="Xu W."/>
            <person name="Pan J."/>
            <person name="Luo Z.H."/>
            <person name="Li M."/>
        </authorList>
    </citation>
    <scope>NUCLEOTIDE SEQUENCE [LARGE SCALE GENOMIC DNA]</scope>
    <source>
        <strain evidence="2">SpSt-721</strain>
    </source>
</reference>
<gene>
    <name evidence="2" type="ORF">ENV02_00045</name>
</gene>
<proteinExistence type="predicted"/>
<feature type="domain" description="Coenzyme F420:L-glutamate ligase-like" evidence="1">
    <location>
        <begin position="32"/>
        <end position="198"/>
    </location>
</feature>
<dbReference type="EMBL" id="DTET01000004">
    <property type="protein sequence ID" value="HGV66193.1"/>
    <property type="molecule type" value="Genomic_DNA"/>
</dbReference>
<sequence length="303" mass="34681">MYGRSHLLYTDRLRNKYKLYIIRKPFRYWFPGTNVVKEIVKVYGNKIRDGDIIVISDKALNIALGNIYDESNIYVDPITNAMTFITSKILWGYFLKGIFINIDTVRLINETPLKLLAKHKKLALSIGGLKHFLKPLSEAGIDVTNLPYQYVSIPIKNISNVVREIKDAIDRKLLVDINVLVVDTDKCFVFKDIKSLAIASRPSAIKGVIDLGFIAYILGKTLKNLFEVFPTPTAYQGIWLGLYTILRLAHIAERFRGHGAGRNIIEMSRMLGVKSFECVTWSSLRKIKHYPVILLRFKNKKLC</sequence>
<dbReference type="AlphaFoldDB" id="A0A7J3QD56"/>
<dbReference type="PANTHER" id="PTHR47917">
    <property type="match status" value="1"/>
</dbReference>